<feature type="compositionally biased region" description="Basic and acidic residues" evidence="11">
    <location>
        <begin position="237"/>
        <end position="254"/>
    </location>
</feature>
<keyword evidence="5" id="KW-0479">Metal-binding</keyword>
<evidence type="ECO:0000256" key="8">
    <source>
        <dbReference type="ARBA" id="ARBA00022833"/>
    </source>
</evidence>
<feature type="region of interest" description="Disordered" evidence="11">
    <location>
        <begin position="221"/>
        <end position="330"/>
    </location>
</feature>
<reference evidence="13 14" key="1">
    <citation type="journal article" date="2020" name="Nature">
        <title>Six reference-quality genomes reveal evolution of bat adaptations.</title>
        <authorList>
            <person name="Jebb D."/>
            <person name="Huang Z."/>
            <person name="Pippel M."/>
            <person name="Hughes G.M."/>
            <person name="Lavrichenko K."/>
            <person name="Devanna P."/>
            <person name="Winkler S."/>
            <person name="Jermiin L.S."/>
            <person name="Skirmuntt E.C."/>
            <person name="Katzourakis A."/>
            <person name="Burkitt-Gray L."/>
            <person name="Ray D.A."/>
            <person name="Sullivan K.A.M."/>
            <person name="Roscito J.G."/>
            <person name="Kirilenko B.M."/>
            <person name="Davalos L.M."/>
            <person name="Corthals A.P."/>
            <person name="Power M.L."/>
            <person name="Jones G."/>
            <person name="Ransome R.D."/>
            <person name="Dechmann D.K.N."/>
            <person name="Locatelli A.G."/>
            <person name="Puechmaille S.J."/>
            <person name="Fedrigo O."/>
            <person name="Jarvis E.D."/>
            <person name="Hiller M."/>
            <person name="Vernes S.C."/>
            <person name="Myers E.W."/>
            <person name="Teeling E.C."/>
        </authorList>
    </citation>
    <scope>NUCLEOTIDE SEQUENCE [LARGE SCALE GENOMIC DNA]</scope>
    <source>
        <strain evidence="13">MRouAeg1</strain>
        <tissue evidence="13">Muscle</tissue>
    </source>
</reference>
<evidence type="ECO:0000256" key="11">
    <source>
        <dbReference type="SAM" id="MobiDB-lite"/>
    </source>
</evidence>
<feature type="compositionally biased region" description="Low complexity" evidence="11">
    <location>
        <begin position="372"/>
        <end position="385"/>
    </location>
</feature>
<dbReference type="AlphaFoldDB" id="A0A7J8D9N4"/>
<dbReference type="GO" id="GO:1990404">
    <property type="term" value="F:NAD+-protein mono-ADP-ribosyltransferase activity"/>
    <property type="evidence" value="ECO:0007669"/>
    <property type="project" value="TreeGrafter"/>
</dbReference>
<dbReference type="Proteomes" id="UP000593571">
    <property type="component" value="Unassembled WGS sequence"/>
</dbReference>
<dbReference type="GO" id="GO:0032481">
    <property type="term" value="P:positive regulation of type I interferon production"/>
    <property type="evidence" value="ECO:0007669"/>
    <property type="project" value="TreeGrafter"/>
</dbReference>
<feature type="compositionally biased region" description="Polar residues" evidence="11">
    <location>
        <begin position="482"/>
        <end position="495"/>
    </location>
</feature>
<dbReference type="InterPro" id="IPR036388">
    <property type="entry name" value="WH-like_DNA-bd_sf"/>
</dbReference>
<dbReference type="Pfam" id="PF18633">
    <property type="entry name" value="zf-CCCH_8"/>
    <property type="match status" value="1"/>
</dbReference>
<evidence type="ECO:0000256" key="6">
    <source>
        <dbReference type="ARBA" id="ARBA00022737"/>
    </source>
</evidence>
<dbReference type="Gene3D" id="3.30.720.50">
    <property type="match status" value="1"/>
</dbReference>
<feature type="compositionally biased region" description="Low complexity" evidence="11">
    <location>
        <begin position="263"/>
        <end position="274"/>
    </location>
</feature>
<dbReference type="GO" id="GO:0005634">
    <property type="term" value="C:nucleus"/>
    <property type="evidence" value="ECO:0007669"/>
    <property type="project" value="UniProtKB-SubCell"/>
</dbReference>
<accession>A0A7J8D9N4</accession>
<dbReference type="InterPro" id="IPR037197">
    <property type="entry name" value="WWE_dom_sf"/>
</dbReference>
<evidence type="ECO:0000256" key="9">
    <source>
        <dbReference type="ARBA" id="ARBA00023242"/>
    </source>
</evidence>
<dbReference type="Gene3D" id="1.10.10.10">
    <property type="entry name" value="Winged helix-like DNA-binding domain superfamily/Winged helix DNA-binding domain"/>
    <property type="match status" value="1"/>
</dbReference>
<dbReference type="GO" id="GO:0061014">
    <property type="term" value="P:positive regulation of mRNA catabolic process"/>
    <property type="evidence" value="ECO:0007669"/>
    <property type="project" value="TreeGrafter"/>
</dbReference>
<evidence type="ECO:0000256" key="2">
    <source>
        <dbReference type="ARBA" id="ARBA00004496"/>
    </source>
</evidence>
<evidence type="ECO:0000259" key="12">
    <source>
        <dbReference type="PROSITE" id="PS50918"/>
    </source>
</evidence>
<dbReference type="GO" id="GO:0005737">
    <property type="term" value="C:cytoplasm"/>
    <property type="evidence" value="ECO:0007669"/>
    <property type="project" value="UniProtKB-SubCell"/>
</dbReference>
<comment type="similarity">
    <text evidence="10">Belongs to the ARTD/PARP family.</text>
</comment>
<keyword evidence="7" id="KW-0863">Zinc-finger</keyword>
<feature type="compositionally biased region" description="Low complexity" evidence="11">
    <location>
        <begin position="303"/>
        <end position="315"/>
    </location>
</feature>
<dbReference type="PANTHER" id="PTHR45740">
    <property type="entry name" value="POLY [ADP-RIBOSE] POLYMERASE"/>
    <property type="match status" value="1"/>
</dbReference>
<dbReference type="Pfam" id="PF18606">
    <property type="entry name" value="HTH_53"/>
    <property type="match status" value="1"/>
</dbReference>
<evidence type="ECO:0000256" key="5">
    <source>
        <dbReference type="ARBA" id="ARBA00022723"/>
    </source>
</evidence>
<gene>
    <name evidence="13" type="ORF">HJG63_020879</name>
</gene>
<dbReference type="SUPFAM" id="SSF117839">
    <property type="entry name" value="WWE domain"/>
    <property type="match status" value="1"/>
</dbReference>
<comment type="subcellular location">
    <subcellularLocation>
        <location evidence="2">Cytoplasm</location>
    </subcellularLocation>
    <subcellularLocation>
        <location evidence="1">Nucleus</location>
    </subcellularLocation>
</comment>
<feature type="region of interest" description="Disordered" evidence="11">
    <location>
        <begin position="352"/>
        <end position="410"/>
    </location>
</feature>
<dbReference type="InterPro" id="IPR004170">
    <property type="entry name" value="WWE_dom"/>
</dbReference>
<dbReference type="EMBL" id="JACASE010000013">
    <property type="protein sequence ID" value="KAF6419736.1"/>
    <property type="molecule type" value="Genomic_DNA"/>
</dbReference>
<proteinExistence type="inferred from homology"/>
<evidence type="ECO:0000256" key="10">
    <source>
        <dbReference type="ARBA" id="ARBA00024347"/>
    </source>
</evidence>
<evidence type="ECO:0000313" key="13">
    <source>
        <dbReference type="EMBL" id="KAF6419736.1"/>
    </source>
</evidence>
<evidence type="ECO:0000313" key="14">
    <source>
        <dbReference type="Proteomes" id="UP000593571"/>
    </source>
</evidence>
<dbReference type="PANTHER" id="PTHR45740:SF8">
    <property type="entry name" value="ZINC FINGER CCCH-TYPE ANTIVIRAL PROTEIN 1"/>
    <property type="match status" value="1"/>
</dbReference>
<dbReference type="InterPro" id="IPR057602">
    <property type="entry name" value="Zfn-CCCH_PARP12"/>
</dbReference>
<sequence>MADPEVCCFITKILCAHGGRMALDALLDKIALSEEQLCEVLEAAGPNRFAVLETCDRAGVTRSVVATTGARICRRKFCKKGCGNLHLCKLNLLGRCHYSHSDRNLCKYSHDVLSEENFKILKQHELSGLNKEELTVLLVQSDPFFLPEICKNYKGEGRRQICNQQPPCERLHICEHFTQGNCGYANCIRSHNLMDRKVLAIMREYGLSPEVVQNIQDICNNKHNRRKPSGLRAPPSQRRDRAPGGRSKSRDRFFRGSLEFLPSASSSTDRSGTSNPDQGGRRSPLDAVDDLTHKFLRLGSQGGPQSPAASSSQAAEVGGPGRAGAGHAFSEDGSPEGFFYSIPVTTHLPSDLAAAPRRKGPAPWLNGQGAGRESPFPASPAAPRARLARPRTPEAATAGPSGHANAEGGGGKLDALLVPLFDGDFNGLGTDITSTRSSPYKTAATREREKSLPRNQEAATAHTRLRTGSQLLDGDEAGGAFGNNSTSDVASTASSQMDDHDSKEICLDHLYKWCQFNDCNKVHFALPYRWQMLDANIWVDLQPVEKIEKAYCDPQISVISFGNYRIDFKKMTCNFNPIRRLSTPSSVMISNSPTIWIWYWRSESDTWVEYGKMGGDQEVANIDSSYLESFFLLYPRGIVSFQAGSQTYELSFQGMIQTNVASRTQKDVVRRPVFVSAQDVARMRSGPE</sequence>
<dbReference type="Pfam" id="PF23466">
    <property type="entry name" value="WWE_4"/>
    <property type="match status" value="1"/>
</dbReference>
<dbReference type="PROSITE" id="PS50918">
    <property type="entry name" value="WWE"/>
    <property type="match status" value="1"/>
</dbReference>
<organism evidence="13 14">
    <name type="scientific">Rousettus aegyptiacus</name>
    <name type="common">Egyptian fruit bat</name>
    <name type="synonym">Pteropus aegyptiacus</name>
    <dbReference type="NCBI Taxonomy" id="9407"/>
    <lineage>
        <taxon>Eukaryota</taxon>
        <taxon>Metazoa</taxon>
        <taxon>Chordata</taxon>
        <taxon>Craniata</taxon>
        <taxon>Vertebrata</taxon>
        <taxon>Euteleostomi</taxon>
        <taxon>Mammalia</taxon>
        <taxon>Eutheria</taxon>
        <taxon>Laurasiatheria</taxon>
        <taxon>Chiroptera</taxon>
        <taxon>Yinpterochiroptera</taxon>
        <taxon>Pteropodoidea</taxon>
        <taxon>Pteropodidae</taxon>
        <taxon>Rousettinae</taxon>
        <taxon>Rousettus</taxon>
    </lineage>
</organism>
<dbReference type="InterPro" id="IPR040954">
    <property type="entry name" value="Znf-CCCH_8"/>
</dbReference>
<evidence type="ECO:0000256" key="4">
    <source>
        <dbReference type="ARBA" id="ARBA00022553"/>
    </source>
</evidence>
<dbReference type="Pfam" id="PF25261">
    <property type="entry name" value="zf-CCCH_PARP12"/>
    <property type="match status" value="1"/>
</dbReference>
<keyword evidence="9" id="KW-0539">Nucleus</keyword>
<dbReference type="InterPro" id="IPR051712">
    <property type="entry name" value="ARTD-AVP"/>
</dbReference>
<keyword evidence="14" id="KW-1185">Reference proteome</keyword>
<keyword evidence="8" id="KW-0862">Zinc</keyword>
<name>A0A7J8D9N4_ROUAE</name>
<evidence type="ECO:0000256" key="3">
    <source>
        <dbReference type="ARBA" id="ARBA00022490"/>
    </source>
</evidence>
<keyword evidence="4" id="KW-0597">Phosphoprotein</keyword>
<dbReference type="GO" id="GO:0008270">
    <property type="term" value="F:zinc ion binding"/>
    <property type="evidence" value="ECO:0007669"/>
    <property type="project" value="UniProtKB-KW"/>
</dbReference>
<dbReference type="GO" id="GO:0003723">
    <property type="term" value="F:RNA binding"/>
    <property type="evidence" value="ECO:0007669"/>
    <property type="project" value="TreeGrafter"/>
</dbReference>
<feature type="domain" description="WWE" evidence="12">
    <location>
        <begin position="582"/>
        <end position="670"/>
    </location>
</feature>
<dbReference type="InterPro" id="IPR041360">
    <property type="entry name" value="ZAP_HTH"/>
</dbReference>
<keyword evidence="3" id="KW-0963">Cytoplasm</keyword>
<dbReference type="Pfam" id="PF02825">
    <property type="entry name" value="WWE"/>
    <property type="match status" value="1"/>
</dbReference>
<evidence type="ECO:0000256" key="7">
    <source>
        <dbReference type="ARBA" id="ARBA00022771"/>
    </source>
</evidence>
<feature type="region of interest" description="Disordered" evidence="11">
    <location>
        <begin position="436"/>
        <end position="495"/>
    </location>
</feature>
<evidence type="ECO:0000256" key="1">
    <source>
        <dbReference type="ARBA" id="ARBA00004123"/>
    </source>
</evidence>
<comment type="caution">
    <text evidence="13">The sequence shown here is derived from an EMBL/GenBank/DDBJ whole genome shotgun (WGS) entry which is preliminary data.</text>
</comment>
<dbReference type="GO" id="GO:0009615">
    <property type="term" value="P:response to virus"/>
    <property type="evidence" value="ECO:0007669"/>
    <property type="project" value="TreeGrafter"/>
</dbReference>
<protein>
    <submittedName>
        <fullName evidence="13">Zinc finger CCCH-type containing, antiviral 1</fullName>
    </submittedName>
</protein>
<keyword evidence="6" id="KW-0677">Repeat</keyword>